<accession>A0A3L7J5M7</accession>
<comment type="caution">
    <text evidence="2">The sequence shown here is derived from an EMBL/GenBank/DDBJ whole genome shotgun (WGS) entry which is preliminary data.</text>
</comment>
<dbReference type="AlphaFoldDB" id="A0A3L7J5M7"/>
<evidence type="ECO:0000313" key="2">
    <source>
        <dbReference type="EMBL" id="RLQ85769.1"/>
    </source>
</evidence>
<dbReference type="Proteomes" id="UP000282460">
    <property type="component" value="Unassembled WGS sequence"/>
</dbReference>
<name>A0A3L7J5M7_9MICO</name>
<feature type="transmembrane region" description="Helical" evidence="1">
    <location>
        <begin position="50"/>
        <end position="71"/>
    </location>
</feature>
<keyword evidence="1" id="KW-1133">Transmembrane helix</keyword>
<dbReference type="EMBL" id="RCWJ01000001">
    <property type="protein sequence ID" value="RLQ85769.1"/>
    <property type="molecule type" value="Genomic_DNA"/>
</dbReference>
<keyword evidence="3" id="KW-1185">Reference proteome</keyword>
<keyword evidence="1" id="KW-0472">Membrane</keyword>
<keyword evidence="1" id="KW-0812">Transmembrane</keyword>
<protein>
    <submittedName>
        <fullName evidence="2">Uncharacterized protein</fullName>
    </submittedName>
</protein>
<gene>
    <name evidence="2" type="ORF">D9V28_02605</name>
</gene>
<organism evidence="2 3">
    <name type="scientific">Mycetocola zhadangensis</name>
    <dbReference type="NCBI Taxonomy" id="1164595"/>
    <lineage>
        <taxon>Bacteria</taxon>
        <taxon>Bacillati</taxon>
        <taxon>Actinomycetota</taxon>
        <taxon>Actinomycetes</taxon>
        <taxon>Micrococcales</taxon>
        <taxon>Microbacteriaceae</taxon>
        <taxon>Mycetocola</taxon>
    </lineage>
</organism>
<reference evidence="2 3" key="1">
    <citation type="submission" date="2018-10" db="EMBL/GenBank/DDBJ databases">
        <authorList>
            <person name="Li J."/>
        </authorList>
    </citation>
    <scope>NUCLEOTIDE SEQUENCE [LARGE SCALE GENOMIC DNA]</scope>
    <source>
        <strain evidence="2 3">ZD1-4</strain>
    </source>
</reference>
<evidence type="ECO:0000313" key="3">
    <source>
        <dbReference type="Proteomes" id="UP000282460"/>
    </source>
</evidence>
<proteinExistence type="predicted"/>
<sequence>MTSDGDRREDDPTLMRNQPALQTSTGAIWLGLGTLLTIIVLAVLVPLMSIHTVIAAVGAAFVVILYGALVVTRFVSAPGRSRLTVMASLFGGIALVGLVTVFVVSSVQAASPGGS</sequence>
<feature type="transmembrane region" description="Helical" evidence="1">
    <location>
        <begin position="83"/>
        <end position="105"/>
    </location>
</feature>
<evidence type="ECO:0000256" key="1">
    <source>
        <dbReference type="SAM" id="Phobius"/>
    </source>
</evidence>
<dbReference type="RefSeq" id="WP_121658135.1">
    <property type="nucleotide sequence ID" value="NZ_BMEK01000001.1"/>
</dbReference>
<feature type="transmembrane region" description="Helical" evidence="1">
    <location>
        <begin position="21"/>
        <end position="44"/>
    </location>
</feature>